<accession>A0A5C6NDU9</accession>
<comment type="caution">
    <text evidence="1">The sequence shown here is derived from an EMBL/GenBank/DDBJ whole genome shotgun (WGS) entry which is preliminary data.</text>
</comment>
<proteinExistence type="predicted"/>
<name>A0A5C6NDU9_9TELE</name>
<evidence type="ECO:0000313" key="1">
    <source>
        <dbReference type="EMBL" id="TWW64130.1"/>
    </source>
</evidence>
<evidence type="ECO:0000313" key="2">
    <source>
        <dbReference type="Proteomes" id="UP000324091"/>
    </source>
</evidence>
<protein>
    <recommendedName>
        <fullName evidence="3">DDE Tnp4 domain-containing protein</fullName>
    </recommendedName>
</protein>
<sequence length="127" mass="14137">MEEKVPLEKLVSTTDGAPAMMTHREGVIVLPRGPGLYPNTQPMVHLKRGSRICPGSLVVDTTDQPSDSTGVLFNQMHARSRSTIERTIGILKGRWMCLDTEPQPREDVRPDAMMGQTAGTRFTFERD</sequence>
<keyword evidence="2" id="KW-1185">Reference proteome</keyword>
<dbReference type="AlphaFoldDB" id="A0A5C6NDU9"/>
<dbReference type="EMBL" id="RHFK02000016">
    <property type="protein sequence ID" value="TWW64130.1"/>
    <property type="molecule type" value="Genomic_DNA"/>
</dbReference>
<reference evidence="1 2" key="1">
    <citation type="submission" date="2019-04" db="EMBL/GenBank/DDBJ databases">
        <title>Chromosome genome assembly for Takifugu flavidus.</title>
        <authorList>
            <person name="Xiao S."/>
        </authorList>
    </citation>
    <scope>NUCLEOTIDE SEQUENCE [LARGE SCALE GENOMIC DNA]</scope>
    <source>
        <strain evidence="1">HTHZ2018</strain>
        <tissue evidence="1">Muscle</tissue>
    </source>
</reference>
<dbReference type="Proteomes" id="UP000324091">
    <property type="component" value="Chromosome 3"/>
</dbReference>
<gene>
    <name evidence="1" type="ORF">D4764_03G0011380</name>
</gene>
<evidence type="ECO:0008006" key="3">
    <source>
        <dbReference type="Google" id="ProtNLM"/>
    </source>
</evidence>
<organism evidence="1 2">
    <name type="scientific">Takifugu flavidus</name>
    <name type="common">sansaifugu</name>
    <dbReference type="NCBI Taxonomy" id="433684"/>
    <lineage>
        <taxon>Eukaryota</taxon>
        <taxon>Metazoa</taxon>
        <taxon>Chordata</taxon>
        <taxon>Craniata</taxon>
        <taxon>Vertebrata</taxon>
        <taxon>Euteleostomi</taxon>
        <taxon>Actinopterygii</taxon>
        <taxon>Neopterygii</taxon>
        <taxon>Teleostei</taxon>
        <taxon>Neoteleostei</taxon>
        <taxon>Acanthomorphata</taxon>
        <taxon>Eupercaria</taxon>
        <taxon>Tetraodontiformes</taxon>
        <taxon>Tetradontoidea</taxon>
        <taxon>Tetraodontidae</taxon>
        <taxon>Takifugu</taxon>
    </lineage>
</organism>